<dbReference type="InterPro" id="IPR050300">
    <property type="entry name" value="GDXG_lipolytic_enzyme"/>
</dbReference>
<dbReference type="SUPFAM" id="SSF53474">
    <property type="entry name" value="alpha/beta-Hydrolases"/>
    <property type="match status" value="1"/>
</dbReference>
<evidence type="ECO:0000256" key="1">
    <source>
        <dbReference type="ARBA" id="ARBA00022801"/>
    </source>
</evidence>
<dbReference type="Pfam" id="PF07859">
    <property type="entry name" value="Abhydrolase_3"/>
    <property type="match status" value="1"/>
</dbReference>
<reference evidence="3" key="1">
    <citation type="submission" date="2019-08" db="EMBL/GenBank/DDBJ databases">
        <authorList>
            <person name="Kucharzyk K."/>
            <person name="Murdoch R.W."/>
            <person name="Higgins S."/>
            <person name="Loffler F."/>
        </authorList>
    </citation>
    <scope>NUCLEOTIDE SEQUENCE</scope>
</reference>
<protein>
    <recommendedName>
        <fullName evidence="2">Alpha/beta hydrolase fold-3 domain-containing protein</fullName>
    </recommendedName>
</protein>
<dbReference type="EMBL" id="VSSQ01000902">
    <property type="protein sequence ID" value="MPM02843.1"/>
    <property type="molecule type" value="Genomic_DNA"/>
</dbReference>
<dbReference type="InterPro" id="IPR029058">
    <property type="entry name" value="AB_hydrolase_fold"/>
</dbReference>
<proteinExistence type="predicted"/>
<name>A0A644WKA1_9ZZZZ</name>
<feature type="domain" description="Alpha/beta hydrolase fold-3" evidence="2">
    <location>
        <begin position="97"/>
        <end position="292"/>
    </location>
</feature>
<dbReference type="InterPro" id="IPR013094">
    <property type="entry name" value="AB_hydrolase_3"/>
</dbReference>
<gene>
    <name evidence="3" type="ORF">SDC9_49098</name>
</gene>
<dbReference type="PANTHER" id="PTHR48081:SF8">
    <property type="entry name" value="ALPHA_BETA HYDROLASE FOLD-3 DOMAIN-CONTAINING PROTEIN-RELATED"/>
    <property type="match status" value="1"/>
</dbReference>
<sequence>MDIRSLLLFLGILTAFSIAVRVREKRSASSFMSEQLLYLRVRQSLVPVHKSLEELAQISRQSYTLPLGLSLLVSVEEFTFEHMQVFSLGSAQAANLVFFLHGGAYVEQPTFAHWIFLERLIRLSGCRMIVPIYPKAPDHHVDEVLPSLLRLFLMQESEHITLMGDSAGGGLALALAQSMDEKQKRSLEHLILISPWLDIELTNPSTSFLQKQDPMLSKEELLRYGKAWRGDTDAKDWRVSPLFGSLADLPPTTLFIGTHELFLADARSFWRKAKEEATMLEYHEGKRMNHDYPLFPIPEARRAQKRIAAIIGGRP</sequence>
<comment type="caution">
    <text evidence="3">The sequence shown here is derived from an EMBL/GenBank/DDBJ whole genome shotgun (WGS) entry which is preliminary data.</text>
</comment>
<dbReference type="GO" id="GO:0016787">
    <property type="term" value="F:hydrolase activity"/>
    <property type="evidence" value="ECO:0007669"/>
    <property type="project" value="UniProtKB-KW"/>
</dbReference>
<dbReference type="PANTHER" id="PTHR48081">
    <property type="entry name" value="AB HYDROLASE SUPERFAMILY PROTEIN C4A8.06C"/>
    <property type="match status" value="1"/>
</dbReference>
<evidence type="ECO:0000259" key="2">
    <source>
        <dbReference type="Pfam" id="PF07859"/>
    </source>
</evidence>
<organism evidence="3">
    <name type="scientific">bioreactor metagenome</name>
    <dbReference type="NCBI Taxonomy" id="1076179"/>
    <lineage>
        <taxon>unclassified sequences</taxon>
        <taxon>metagenomes</taxon>
        <taxon>ecological metagenomes</taxon>
    </lineage>
</organism>
<evidence type="ECO:0000313" key="3">
    <source>
        <dbReference type="EMBL" id="MPM02843.1"/>
    </source>
</evidence>
<dbReference type="Gene3D" id="3.40.50.1820">
    <property type="entry name" value="alpha/beta hydrolase"/>
    <property type="match status" value="1"/>
</dbReference>
<accession>A0A644WKA1</accession>
<keyword evidence="1" id="KW-0378">Hydrolase</keyword>
<dbReference type="AlphaFoldDB" id="A0A644WKA1"/>